<dbReference type="EMBL" id="JBHLVF010000041">
    <property type="protein sequence ID" value="MFC0394385.1"/>
    <property type="molecule type" value="Genomic_DNA"/>
</dbReference>
<feature type="transmembrane region" description="Helical" evidence="1">
    <location>
        <begin position="6"/>
        <end position="22"/>
    </location>
</feature>
<sequence length="74" mass="8417">MRNPFLILVLALYIASIIANWNKHGCGARKVIYFCTACLTIGLIVLYIIPFKFSIIEQTFVLDIMKATMNFMKG</sequence>
<keyword evidence="1" id="KW-0812">Transmembrane</keyword>
<evidence type="ECO:0000313" key="2">
    <source>
        <dbReference type="EMBL" id="MFC0394385.1"/>
    </source>
</evidence>
<reference evidence="2 3" key="1">
    <citation type="submission" date="2024-09" db="EMBL/GenBank/DDBJ databases">
        <authorList>
            <person name="Sun Q."/>
            <person name="Mori K."/>
        </authorList>
    </citation>
    <scope>NUCLEOTIDE SEQUENCE [LARGE SCALE GENOMIC DNA]</scope>
    <source>
        <strain evidence="2 3">CCM 4839</strain>
    </source>
</reference>
<keyword evidence="1" id="KW-1133">Transmembrane helix</keyword>
<comment type="caution">
    <text evidence="2">The sequence shown here is derived from an EMBL/GenBank/DDBJ whole genome shotgun (WGS) entry which is preliminary data.</text>
</comment>
<gene>
    <name evidence="2" type="ORF">ACFFJ8_23870</name>
</gene>
<protein>
    <submittedName>
        <fullName evidence="2">Uncharacterized protein</fullName>
    </submittedName>
</protein>
<name>A0ABV6JEP0_9BACL</name>
<evidence type="ECO:0000256" key="1">
    <source>
        <dbReference type="SAM" id="Phobius"/>
    </source>
</evidence>
<dbReference type="Proteomes" id="UP001589818">
    <property type="component" value="Unassembled WGS sequence"/>
</dbReference>
<keyword evidence="3" id="KW-1185">Reference proteome</keyword>
<proteinExistence type="predicted"/>
<evidence type="ECO:0000313" key="3">
    <source>
        <dbReference type="Proteomes" id="UP001589818"/>
    </source>
</evidence>
<keyword evidence="1" id="KW-0472">Membrane</keyword>
<dbReference type="RefSeq" id="WP_204815531.1">
    <property type="nucleotide sequence ID" value="NZ_JANHOF010000001.1"/>
</dbReference>
<organism evidence="2 3">
    <name type="scientific">Paenibacillus mendelii</name>
    <dbReference type="NCBI Taxonomy" id="206163"/>
    <lineage>
        <taxon>Bacteria</taxon>
        <taxon>Bacillati</taxon>
        <taxon>Bacillota</taxon>
        <taxon>Bacilli</taxon>
        <taxon>Bacillales</taxon>
        <taxon>Paenibacillaceae</taxon>
        <taxon>Paenibacillus</taxon>
    </lineage>
</organism>
<accession>A0ABV6JEP0</accession>
<feature type="transmembrane region" description="Helical" evidence="1">
    <location>
        <begin position="31"/>
        <end position="49"/>
    </location>
</feature>